<dbReference type="InterPro" id="IPR020846">
    <property type="entry name" value="MFS_dom"/>
</dbReference>
<dbReference type="InterPro" id="IPR036259">
    <property type="entry name" value="MFS_trans_sf"/>
</dbReference>
<feature type="transmembrane region" description="Helical" evidence="5">
    <location>
        <begin position="282"/>
        <end position="303"/>
    </location>
</feature>
<feature type="transmembrane region" description="Helical" evidence="5">
    <location>
        <begin position="350"/>
        <end position="368"/>
    </location>
</feature>
<feature type="transmembrane region" description="Helical" evidence="5">
    <location>
        <begin position="142"/>
        <end position="162"/>
    </location>
</feature>
<keyword evidence="2 5" id="KW-0812">Transmembrane</keyword>
<keyword evidence="4 5" id="KW-0472">Membrane</keyword>
<reference evidence="8 10" key="1">
    <citation type="submission" date="2016-10" db="EMBL/GenBank/DDBJ databases">
        <authorList>
            <person name="Cai Z."/>
        </authorList>
    </citation>
    <scope>NUCLEOTIDE SEQUENCE [LARGE SCALE GENOMIC DNA]</scope>
    <source>
        <strain evidence="8 10">DSM 25227</strain>
    </source>
</reference>
<dbReference type="InterPro" id="IPR005829">
    <property type="entry name" value="Sugar_transporter_CS"/>
</dbReference>
<evidence type="ECO:0000256" key="2">
    <source>
        <dbReference type="ARBA" id="ARBA00022692"/>
    </source>
</evidence>
<evidence type="ECO:0000256" key="5">
    <source>
        <dbReference type="SAM" id="Phobius"/>
    </source>
</evidence>
<dbReference type="PANTHER" id="PTHR23530">
    <property type="entry name" value="TRANSPORT PROTEIN-RELATED"/>
    <property type="match status" value="1"/>
</dbReference>
<dbReference type="Gene3D" id="1.20.1250.20">
    <property type="entry name" value="MFS general substrate transporter like domains"/>
    <property type="match status" value="1"/>
</dbReference>
<feature type="transmembrane region" description="Helical" evidence="5">
    <location>
        <begin position="255"/>
        <end position="275"/>
    </location>
</feature>
<evidence type="ECO:0000313" key="9">
    <source>
        <dbReference type="Proteomes" id="UP000245839"/>
    </source>
</evidence>
<dbReference type="AlphaFoldDB" id="A0A2Y9A2X6"/>
<dbReference type="PROSITE" id="PS00216">
    <property type="entry name" value="SUGAR_TRANSPORT_1"/>
    <property type="match status" value="1"/>
</dbReference>
<dbReference type="EMBL" id="QGDJ01000001">
    <property type="protein sequence ID" value="PWJ22277.1"/>
    <property type="molecule type" value="Genomic_DNA"/>
</dbReference>
<gene>
    <name evidence="7" type="ORF">BCF38_101688</name>
    <name evidence="8" type="ORF">SAMN05421539_101688</name>
</gene>
<evidence type="ECO:0000313" key="8">
    <source>
        <dbReference type="EMBL" id="SSA38555.1"/>
    </source>
</evidence>
<dbReference type="InterPro" id="IPR011701">
    <property type="entry name" value="MFS"/>
</dbReference>
<dbReference type="PANTHER" id="PTHR23530:SF1">
    <property type="entry name" value="PERMEASE, MAJOR FACILITATOR SUPERFAMILY-RELATED"/>
    <property type="match status" value="1"/>
</dbReference>
<evidence type="ECO:0000256" key="4">
    <source>
        <dbReference type="ARBA" id="ARBA00023136"/>
    </source>
</evidence>
<feature type="transmembrane region" description="Helical" evidence="5">
    <location>
        <begin position="98"/>
        <end position="122"/>
    </location>
</feature>
<proteinExistence type="predicted"/>
<keyword evidence="3 5" id="KW-1133">Transmembrane helix</keyword>
<protein>
    <submittedName>
        <fullName evidence="8">Predicted arabinose efflux permease, MFS family</fullName>
    </submittedName>
    <submittedName>
        <fullName evidence="7">Putative MFS family arabinose efflux permease</fullName>
    </submittedName>
</protein>
<dbReference type="Proteomes" id="UP000251571">
    <property type="component" value="Unassembled WGS sequence"/>
</dbReference>
<dbReference type="PROSITE" id="PS50850">
    <property type="entry name" value="MFS"/>
    <property type="match status" value="1"/>
</dbReference>
<feature type="transmembrane region" description="Helical" evidence="5">
    <location>
        <begin position="309"/>
        <end position="329"/>
    </location>
</feature>
<evidence type="ECO:0000313" key="7">
    <source>
        <dbReference type="EMBL" id="PWJ22277.1"/>
    </source>
</evidence>
<feature type="transmembrane region" description="Helical" evidence="5">
    <location>
        <begin position="28"/>
        <end position="54"/>
    </location>
</feature>
<reference evidence="7 9" key="2">
    <citation type="submission" date="2018-03" db="EMBL/GenBank/DDBJ databases">
        <title>Genomic Encyclopedia of Archaeal and Bacterial Type Strains, Phase II (KMG-II): from individual species to whole genera.</title>
        <authorList>
            <person name="Goeker M."/>
        </authorList>
    </citation>
    <scope>NUCLEOTIDE SEQUENCE [LARGE SCALE GENOMIC DNA]</scope>
    <source>
        <strain evidence="7 9">DSM 25227</strain>
    </source>
</reference>
<keyword evidence="9" id="KW-1185">Reference proteome</keyword>
<evidence type="ECO:0000256" key="3">
    <source>
        <dbReference type="ARBA" id="ARBA00022989"/>
    </source>
</evidence>
<evidence type="ECO:0000313" key="10">
    <source>
        <dbReference type="Proteomes" id="UP000251571"/>
    </source>
</evidence>
<dbReference type="SUPFAM" id="SSF103473">
    <property type="entry name" value="MFS general substrate transporter"/>
    <property type="match status" value="1"/>
</dbReference>
<feature type="transmembrane region" description="Helical" evidence="5">
    <location>
        <begin position="168"/>
        <end position="187"/>
    </location>
</feature>
<comment type="subcellular location">
    <subcellularLocation>
        <location evidence="1">Membrane</location>
        <topology evidence="1">Multi-pass membrane protein</topology>
    </subcellularLocation>
</comment>
<accession>A0A2Y9A2X6</accession>
<dbReference type="GO" id="GO:0022857">
    <property type="term" value="F:transmembrane transporter activity"/>
    <property type="evidence" value="ECO:0007669"/>
    <property type="project" value="InterPro"/>
</dbReference>
<organism evidence="8 10">
    <name type="scientific">Jannaschia seohaensis</name>
    <dbReference type="NCBI Taxonomy" id="475081"/>
    <lineage>
        <taxon>Bacteria</taxon>
        <taxon>Pseudomonadati</taxon>
        <taxon>Pseudomonadota</taxon>
        <taxon>Alphaproteobacteria</taxon>
        <taxon>Rhodobacterales</taxon>
        <taxon>Roseobacteraceae</taxon>
        <taxon>Jannaschia</taxon>
    </lineage>
</organism>
<evidence type="ECO:0000259" key="6">
    <source>
        <dbReference type="PROSITE" id="PS50850"/>
    </source>
</evidence>
<dbReference type="InterPro" id="IPR053160">
    <property type="entry name" value="MFS_DHA3_Transporter"/>
</dbReference>
<dbReference type="Pfam" id="PF07690">
    <property type="entry name" value="MFS_1"/>
    <property type="match status" value="1"/>
</dbReference>
<feature type="transmembrane region" description="Helical" evidence="5">
    <location>
        <begin position="75"/>
        <end position="92"/>
    </location>
</feature>
<feature type="transmembrane region" description="Helical" evidence="5">
    <location>
        <begin position="214"/>
        <end position="235"/>
    </location>
</feature>
<dbReference type="EMBL" id="UETC01000001">
    <property type="protein sequence ID" value="SSA38555.1"/>
    <property type="molecule type" value="Genomic_DNA"/>
</dbReference>
<evidence type="ECO:0000256" key="1">
    <source>
        <dbReference type="ARBA" id="ARBA00004141"/>
    </source>
</evidence>
<feature type="transmembrane region" description="Helical" evidence="5">
    <location>
        <begin position="380"/>
        <end position="400"/>
    </location>
</feature>
<feature type="domain" description="Major facilitator superfamily (MFS) profile" evidence="6">
    <location>
        <begin position="1"/>
        <end position="401"/>
    </location>
</feature>
<dbReference type="Proteomes" id="UP000245839">
    <property type="component" value="Unassembled WGS sequence"/>
</dbReference>
<dbReference type="GO" id="GO:0016020">
    <property type="term" value="C:membrane"/>
    <property type="evidence" value="ECO:0007669"/>
    <property type="project" value="UniProtKB-SubCell"/>
</dbReference>
<name>A0A2Y9A2X6_9RHOB</name>
<sequence>MTAGADDASHMTRNLRLWPWYRFLRELIFWQAIWFLYIQAELSAAEAIAMYAIYDITTTLLEVPSGWLSDRWGRRPTLILSGAAALAAAVMQGAGGPFWWFALAQLLLGAHAAFASGTDSALLYESLAAEGREAEIERHELIGWRAGFAGLALSALVGGALARMDLSWAYWASALAFAGLTLITLLLREPPRAARLPEAAPPLAQIAKALRQPALLWLLALLILMYGFSHVPFVFGQPFILTTLADTALAAEAPVVSGAVTAAMMTVSLAVSLFAPRLRAAVGLTAMLLAAFALQVALPGALALATGPLAVLLLLTRMVPDALARPFLLARVQPLLPKDARATVLSMQSLIARLLFAATLWVAAASTTEIGQMPEADLRAVLGAYAIAGLVALVALALAARRLRLD</sequence>